<dbReference type="PANTHER" id="PTHR11806:SF0">
    <property type="entry name" value="PROTEIN MTO1 HOMOLOG, MITOCHONDRIAL"/>
    <property type="match status" value="1"/>
</dbReference>
<evidence type="ECO:0000256" key="4">
    <source>
        <dbReference type="ARBA" id="ARBA00020461"/>
    </source>
</evidence>
<dbReference type="GO" id="GO:0002098">
    <property type="term" value="P:tRNA wobble uridine modification"/>
    <property type="evidence" value="ECO:0007669"/>
    <property type="project" value="InterPro"/>
</dbReference>
<evidence type="ECO:0000256" key="5">
    <source>
        <dbReference type="ARBA" id="ARBA00022490"/>
    </source>
</evidence>
<evidence type="ECO:0000256" key="9">
    <source>
        <dbReference type="ARBA" id="ARBA00023027"/>
    </source>
</evidence>
<evidence type="ECO:0000256" key="12">
    <source>
        <dbReference type="HAMAP-Rule" id="MF_00129"/>
    </source>
</evidence>
<evidence type="ECO:0000256" key="10">
    <source>
        <dbReference type="ARBA" id="ARBA00025948"/>
    </source>
</evidence>
<feature type="binding site" evidence="12">
    <location>
        <position position="387"/>
    </location>
    <ligand>
        <name>FAD</name>
        <dbReference type="ChEBI" id="CHEBI:57692"/>
    </ligand>
</feature>
<dbReference type="HAMAP" id="MF_00129">
    <property type="entry name" value="MnmG_GidA"/>
    <property type="match status" value="1"/>
</dbReference>
<evidence type="ECO:0000256" key="7">
    <source>
        <dbReference type="ARBA" id="ARBA00022694"/>
    </source>
</evidence>
<sequence length="639" mass="71195">MSILDPGYWLLASISFIMPTYDKQYDVIVVGAGHAGCEAALAAARMGHATLLLTINLDHIAAMSCNPAIGGLAKGHLVKEIDALGGEMAKVADRTAIQFRRLNTRKGLAVQGSRSQNDRDLYRRRMKSVVESQPDLDIRQAMVDSLLIRDGRVSGIETHIGEKFISKAVILTTGTFLGGLIHIGLTNFPAGRMGDPPSVRLSEQLKALGFEIGRLKTGTTPRLNGRTIDYNGLAVQYGDQRPVPFSFSTTAIPLPQVPCHITYTNDKTHEIIRQGLERSPLFSGVIKGVGARYCPSIEDKVVRFSEKDRHQIFLEPEGLETNEVYPNGMPTSLPIDVQINMVHSVPGLERAEILRPGYAIEYDYIDPIQLKPTQETKLLEGLFHAGQINGTSGYEEAAAQGLLAGINAVLKVRGDTPLILDRSQAYAGVMIDDLVTKGTKEPYRMFTSRAEHRLLLREDNADFRLRDIGHQLGLVSDDIYRRFCLKREKVEGLLTRLKEFRVRPEPCVMERLKEFGSQPIKSVSSLEQLLKRYEIQFEHLKIFDPALSGIDEQVAAEVETRIKYQGYIERQERQVEKLKRIEGVRIPETLDYYGVYGLTTEVREKLTKVRPISLGQASRIAGVTPAAIMAIQVHLKRTG</sequence>
<dbReference type="InterPro" id="IPR020595">
    <property type="entry name" value="MnmG-rel_CS"/>
</dbReference>
<dbReference type="InterPro" id="IPR044920">
    <property type="entry name" value="MnmG_C_subdom_sf"/>
</dbReference>
<dbReference type="SUPFAM" id="SSF51905">
    <property type="entry name" value="FAD/NAD(P)-binding domain"/>
    <property type="match status" value="1"/>
</dbReference>
<reference evidence="14" key="1">
    <citation type="submission" date="2018-01" db="EMBL/GenBank/DDBJ databases">
        <authorList>
            <person name="Regsiter A."/>
            <person name="William W."/>
        </authorList>
    </citation>
    <scope>NUCLEOTIDE SEQUENCE</scope>
    <source>
        <strain evidence="14">TRIP AH-1</strain>
    </source>
</reference>
<feature type="binding site" evidence="12">
    <location>
        <begin position="31"/>
        <end position="36"/>
    </location>
    <ligand>
        <name>FAD</name>
        <dbReference type="ChEBI" id="CHEBI:57692"/>
    </ligand>
</feature>
<dbReference type="InterPro" id="IPR004416">
    <property type="entry name" value="MnmG"/>
</dbReference>
<evidence type="ECO:0000259" key="13">
    <source>
        <dbReference type="SMART" id="SM01228"/>
    </source>
</evidence>
<dbReference type="GO" id="GO:0050660">
    <property type="term" value="F:flavin adenine dinucleotide binding"/>
    <property type="evidence" value="ECO:0007669"/>
    <property type="project" value="UniProtKB-UniRule"/>
</dbReference>
<protein>
    <recommendedName>
        <fullName evidence="4 12">tRNA uridine 5-carboxymethylaminomethyl modification enzyme MnmG</fullName>
    </recommendedName>
    <alternativeName>
        <fullName evidence="11 12">Glucose-inhibited division protein A</fullName>
    </alternativeName>
</protein>
<dbReference type="Pfam" id="PF01134">
    <property type="entry name" value="GIDA"/>
    <property type="match status" value="1"/>
</dbReference>
<keyword evidence="8 12" id="KW-0274">FAD</keyword>
<proteinExistence type="inferred from homology"/>
<dbReference type="Gene3D" id="3.50.50.60">
    <property type="entry name" value="FAD/NAD(P)-binding domain"/>
    <property type="match status" value="2"/>
</dbReference>
<dbReference type="FunFam" id="3.50.50.60:FF:000002">
    <property type="entry name" value="tRNA uridine 5-carboxymethylaminomethyl modification enzyme MnmG"/>
    <property type="match status" value="1"/>
</dbReference>
<keyword evidence="7 12" id="KW-0819">tRNA processing</keyword>
<feature type="binding site" evidence="12">
    <location>
        <position position="143"/>
    </location>
    <ligand>
        <name>FAD</name>
        <dbReference type="ChEBI" id="CHEBI:57692"/>
    </ligand>
</feature>
<dbReference type="Gene3D" id="1.10.150.570">
    <property type="entry name" value="GidA associated domain, C-terminal subdomain"/>
    <property type="match status" value="1"/>
</dbReference>
<name>A0A445N430_9BACT</name>
<accession>A0A445N430</accession>
<dbReference type="InterPro" id="IPR026904">
    <property type="entry name" value="MnmG_C"/>
</dbReference>
<dbReference type="Gene3D" id="1.10.10.1800">
    <property type="entry name" value="tRNA uridine 5-carboxymethylaminomethyl modification enzyme MnmG/GidA"/>
    <property type="match status" value="1"/>
</dbReference>
<dbReference type="PROSITE" id="PS01280">
    <property type="entry name" value="GIDA_1"/>
    <property type="match status" value="1"/>
</dbReference>
<dbReference type="PANTHER" id="PTHR11806">
    <property type="entry name" value="GLUCOSE INHIBITED DIVISION PROTEIN A"/>
    <property type="match status" value="1"/>
</dbReference>
<keyword evidence="9 12" id="KW-0520">NAD</keyword>
<dbReference type="FunFam" id="1.10.150.570:FF:000001">
    <property type="entry name" value="tRNA uridine 5-carboxymethylaminomethyl modification enzyme MnmG"/>
    <property type="match status" value="1"/>
</dbReference>
<keyword evidence="6 12" id="KW-0285">Flavoprotein</keyword>
<comment type="function">
    <text evidence="2 12">NAD-binding protein involved in the addition of a carboxymethylaminomethyl (cmnm) group at the wobble position (U34) of certain tRNAs, forming tRNA-cmnm(5)s(2)U34.</text>
</comment>
<dbReference type="InterPro" id="IPR040131">
    <property type="entry name" value="MnmG_N"/>
</dbReference>
<feature type="binding site" evidence="12">
    <location>
        <position position="198"/>
    </location>
    <ligand>
        <name>FAD</name>
        <dbReference type="ChEBI" id="CHEBI:57692"/>
    </ligand>
</feature>
<dbReference type="AlphaFoldDB" id="A0A445N430"/>
<dbReference type="Pfam" id="PF13932">
    <property type="entry name" value="SAM_GIDA_C"/>
    <property type="match status" value="1"/>
</dbReference>
<comment type="subunit">
    <text evidence="10 12">Homodimer. Heterotetramer of two MnmE and two MnmG subunits.</text>
</comment>
<evidence type="ECO:0000256" key="11">
    <source>
        <dbReference type="ARBA" id="ARBA00031800"/>
    </source>
</evidence>
<organism evidence="14">
    <name type="scientific">uncultured Desulfobacterium sp</name>
    <dbReference type="NCBI Taxonomy" id="201089"/>
    <lineage>
        <taxon>Bacteria</taxon>
        <taxon>Pseudomonadati</taxon>
        <taxon>Thermodesulfobacteriota</taxon>
        <taxon>Desulfobacteria</taxon>
        <taxon>Desulfobacterales</taxon>
        <taxon>Desulfobacteriaceae</taxon>
        <taxon>Desulfobacterium</taxon>
        <taxon>environmental samples</taxon>
    </lineage>
</organism>
<evidence type="ECO:0000256" key="3">
    <source>
        <dbReference type="ARBA" id="ARBA00007653"/>
    </source>
</evidence>
<dbReference type="InterPro" id="IPR047001">
    <property type="entry name" value="MnmG_C_subdom"/>
</dbReference>
<dbReference type="GO" id="GO:0030488">
    <property type="term" value="P:tRNA methylation"/>
    <property type="evidence" value="ECO:0007669"/>
    <property type="project" value="TreeGrafter"/>
</dbReference>
<evidence type="ECO:0000256" key="2">
    <source>
        <dbReference type="ARBA" id="ARBA00003717"/>
    </source>
</evidence>
<dbReference type="InterPro" id="IPR036188">
    <property type="entry name" value="FAD/NAD-bd_sf"/>
</dbReference>
<feature type="domain" description="tRNA uridine 5-carboxymethylaminomethyl modification enzyme C-terminal subdomain" evidence="13">
    <location>
        <begin position="562"/>
        <end position="633"/>
    </location>
</feature>
<comment type="similarity">
    <text evidence="3 12">Belongs to the MnmG family.</text>
</comment>
<evidence type="ECO:0000256" key="6">
    <source>
        <dbReference type="ARBA" id="ARBA00022630"/>
    </source>
</evidence>
<feature type="binding site" evidence="12">
    <location>
        <begin position="290"/>
        <end position="304"/>
    </location>
    <ligand>
        <name>NAD(+)</name>
        <dbReference type="ChEBI" id="CHEBI:57540"/>
    </ligand>
</feature>
<dbReference type="Pfam" id="PF21680">
    <property type="entry name" value="GIDA_C_1st"/>
    <property type="match status" value="1"/>
</dbReference>
<keyword evidence="5 12" id="KW-0963">Cytoplasm</keyword>
<dbReference type="InterPro" id="IPR049312">
    <property type="entry name" value="GIDA_C_N"/>
</dbReference>
<evidence type="ECO:0000256" key="1">
    <source>
        <dbReference type="ARBA" id="ARBA00001974"/>
    </source>
</evidence>
<evidence type="ECO:0000256" key="8">
    <source>
        <dbReference type="ARBA" id="ARBA00022827"/>
    </source>
</evidence>
<evidence type="ECO:0000313" key="14">
    <source>
        <dbReference type="EMBL" id="SPD76472.1"/>
    </source>
</evidence>
<comment type="subcellular location">
    <subcellularLocation>
        <location evidence="12">Cytoplasm</location>
    </subcellularLocation>
</comment>
<dbReference type="SMART" id="SM01228">
    <property type="entry name" value="GIDA_assoc_3"/>
    <property type="match status" value="1"/>
</dbReference>
<comment type="cofactor">
    <cofactor evidence="1 12">
        <name>FAD</name>
        <dbReference type="ChEBI" id="CHEBI:57692"/>
    </cofactor>
</comment>
<dbReference type="InterPro" id="IPR002218">
    <property type="entry name" value="MnmG-rel"/>
</dbReference>
<dbReference type="GO" id="GO:0005829">
    <property type="term" value="C:cytosol"/>
    <property type="evidence" value="ECO:0007669"/>
    <property type="project" value="TreeGrafter"/>
</dbReference>
<gene>
    <name evidence="12 14" type="primary">gidA</name>
    <name evidence="12" type="synonym">mnmG</name>
    <name evidence="14" type="ORF">PITCH_A960014</name>
</gene>
<dbReference type="NCBIfam" id="TIGR00136">
    <property type="entry name" value="mnmG_gidA"/>
    <property type="match status" value="1"/>
</dbReference>
<dbReference type="PROSITE" id="PS01281">
    <property type="entry name" value="GIDA_2"/>
    <property type="match status" value="1"/>
</dbReference>
<dbReference type="FunFam" id="3.50.50.60:FF:000010">
    <property type="entry name" value="tRNA uridine 5-carboxymethylaminomethyl modification enzyme MnmG"/>
    <property type="match status" value="1"/>
</dbReference>
<dbReference type="EMBL" id="OJIN01000243">
    <property type="protein sequence ID" value="SPD76472.1"/>
    <property type="molecule type" value="Genomic_DNA"/>
</dbReference>